<protein>
    <submittedName>
        <fullName evidence="2">Uncharacterized protein</fullName>
    </submittedName>
</protein>
<gene>
    <name evidence="2" type="ORF">CBM2634_U350003</name>
</gene>
<name>A0A375JCC2_9BURK</name>
<evidence type="ECO:0000313" key="3">
    <source>
        <dbReference type="Proteomes" id="UP000256805"/>
    </source>
</evidence>
<dbReference type="Proteomes" id="UP000256805">
    <property type="component" value="Unassembled WGS sequence"/>
</dbReference>
<dbReference type="EMBL" id="OVTA01000100">
    <property type="protein sequence ID" value="SPS02824.1"/>
    <property type="molecule type" value="Genomic_DNA"/>
</dbReference>
<feature type="region of interest" description="Disordered" evidence="1">
    <location>
        <begin position="1"/>
        <end position="47"/>
    </location>
</feature>
<proteinExistence type="predicted"/>
<accession>A0A375JCC2</accession>
<organism evidence="2 3">
    <name type="scientific">Cupriavidus taiwanensis</name>
    <dbReference type="NCBI Taxonomy" id="164546"/>
    <lineage>
        <taxon>Bacteria</taxon>
        <taxon>Pseudomonadati</taxon>
        <taxon>Pseudomonadota</taxon>
        <taxon>Betaproteobacteria</taxon>
        <taxon>Burkholderiales</taxon>
        <taxon>Burkholderiaceae</taxon>
        <taxon>Cupriavidus</taxon>
    </lineage>
</organism>
<reference evidence="2 3" key="1">
    <citation type="submission" date="2018-01" db="EMBL/GenBank/DDBJ databases">
        <authorList>
            <person name="Gaut B.S."/>
            <person name="Morton B.R."/>
            <person name="Clegg M.T."/>
            <person name="Duvall M.R."/>
        </authorList>
    </citation>
    <scope>NUCLEOTIDE SEQUENCE [LARGE SCALE GENOMIC DNA]</scope>
    <source>
        <strain evidence="2">Cupriavidus taiwanensis cmp 52</strain>
    </source>
</reference>
<dbReference type="AlphaFoldDB" id="A0A375JCC2"/>
<evidence type="ECO:0000313" key="2">
    <source>
        <dbReference type="EMBL" id="SPS02824.1"/>
    </source>
</evidence>
<evidence type="ECO:0000256" key="1">
    <source>
        <dbReference type="SAM" id="MobiDB-lite"/>
    </source>
</evidence>
<sequence length="47" mass="5092">MTHGLEKSDFPIVATKLANKPGQPEAESVEPRGEAKGNTDWSTRPGR</sequence>